<dbReference type="GO" id="GO:0003677">
    <property type="term" value="F:DNA binding"/>
    <property type="evidence" value="ECO:0007669"/>
    <property type="project" value="InterPro"/>
</dbReference>
<keyword evidence="3" id="KW-1185">Reference proteome</keyword>
<dbReference type="EMBL" id="PIQH01000005">
    <property type="protein sequence ID" value="RUO80376.1"/>
    <property type="molecule type" value="Genomic_DNA"/>
</dbReference>
<dbReference type="Proteomes" id="UP000287996">
    <property type="component" value="Unassembled WGS sequence"/>
</dbReference>
<dbReference type="Pfam" id="PF13560">
    <property type="entry name" value="HTH_31"/>
    <property type="match status" value="1"/>
</dbReference>
<evidence type="ECO:0000313" key="3">
    <source>
        <dbReference type="Proteomes" id="UP000287996"/>
    </source>
</evidence>
<organism evidence="2 3">
    <name type="scientific">Idiomarina tyrosinivorans</name>
    <dbReference type="NCBI Taxonomy" id="1445662"/>
    <lineage>
        <taxon>Bacteria</taxon>
        <taxon>Pseudomonadati</taxon>
        <taxon>Pseudomonadota</taxon>
        <taxon>Gammaproteobacteria</taxon>
        <taxon>Alteromonadales</taxon>
        <taxon>Idiomarinaceae</taxon>
        <taxon>Idiomarina</taxon>
    </lineage>
</organism>
<sequence length="95" mass="11049">MKHQLLTERDIQDAFAKHLRGLREQAKLSRDSLAERSGVPAATIKRFELTGNISFRQLLSLWQTLDDIKRLYALTQNTQQPFNPLSIAEVWRNDQ</sequence>
<gene>
    <name evidence="2" type="ORF">CWI84_06385</name>
</gene>
<name>A0A432ZRB9_9GAMM</name>
<dbReference type="InterPro" id="IPR001387">
    <property type="entry name" value="Cro/C1-type_HTH"/>
</dbReference>
<dbReference type="CDD" id="cd00093">
    <property type="entry name" value="HTH_XRE"/>
    <property type="match status" value="1"/>
</dbReference>
<feature type="domain" description="HTH cro/C1-type" evidence="1">
    <location>
        <begin position="19"/>
        <end position="48"/>
    </location>
</feature>
<evidence type="ECO:0000259" key="1">
    <source>
        <dbReference type="PROSITE" id="PS50943"/>
    </source>
</evidence>
<dbReference type="SUPFAM" id="SSF47413">
    <property type="entry name" value="lambda repressor-like DNA-binding domains"/>
    <property type="match status" value="1"/>
</dbReference>
<dbReference type="RefSeq" id="WP_126841871.1">
    <property type="nucleotide sequence ID" value="NZ_PIQH01000005.1"/>
</dbReference>
<proteinExistence type="predicted"/>
<protein>
    <submittedName>
        <fullName evidence="2">Transcriptional regulator</fullName>
    </submittedName>
</protein>
<dbReference type="InterPro" id="IPR010982">
    <property type="entry name" value="Lambda_DNA-bd_dom_sf"/>
</dbReference>
<comment type="caution">
    <text evidence="2">The sequence shown here is derived from an EMBL/GenBank/DDBJ whole genome shotgun (WGS) entry which is preliminary data.</text>
</comment>
<evidence type="ECO:0000313" key="2">
    <source>
        <dbReference type="EMBL" id="RUO80376.1"/>
    </source>
</evidence>
<dbReference type="AlphaFoldDB" id="A0A432ZRB9"/>
<reference evidence="2 3" key="1">
    <citation type="journal article" date="2011" name="Front. Microbiol.">
        <title>Genomic signatures of strain selection and enhancement in Bacillus atrophaeus var. globigii, a historical biowarfare simulant.</title>
        <authorList>
            <person name="Gibbons H.S."/>
            <person name="Broomall S.M."/>
            <person name="McNew L.A."/>
            <person name="Daligault H."/>
            <person name="Chapman C."/>
            <person name="Bruce D."/>
            <person name="Karavis M."/>
            <person name="Krepps M."/>
            <person name="McGregor P.A."/>
            <person name="Hong C."/>
            <person name="Park K.H."/>
            <person name="Akmal A."/>
            <person name="Feldman A."/>
            <person name="Lin J.S."/>
            <person name="Chang W.E."/>
            <person name="Higgs B.W."/>
            <person name="Demirev P."/>
            <person name="Lindquist J."/>
            <person name="Liem A."/>
            <person name="Fochler E."/>
            <person name="Read T.D."/>
            <person name="Tapia R."/>
            <person name="Johnson S."/>
            <person name="Bishop-Lilly K.A."/>
            <person name="Detter C."/>
            <person name="Han C."/>
            <person name="Sozhamannan S."/>
            <person name="Rosenzweig C.N."/>
            <person name="Skowronski E.W."/>
        </authorList>
    </citation>
    <scope>NUCLEOTIDE SEQUENCE [LARGE SCALE GENOMIC DNA]</scope>
    <source>
        <strain evidence="2 3">CC-PW-9</strain>
    </source>
</reference>
<accession>A0A432ZRB9</accession>
<dbReference type="Gene3D" id="1.10.260.40">
    <property type="entry name" value="lambda repressor-like DNA-binding domains"/>
    <property type="match status" value="1"/>
</dbReference>
<dbReference type="OrthoDB" id="199997at2"/>
<dbReference type="PROSITE" id="PS50943">
    <property type="entry name" value="HTH_CROC1"/>
    <property type="match status" value="1"/>
</dbReference>